<organism evidence="2 3">
    <name type="scientific">Bacillus thuringiensis</name>
    <dbReference type="NCBI Taxonomy" id="1428"/>
    <lineage>
        <taxon>Bacteria</taxon>
        <taxon>Bacillati</taxon>
        <taxon>Bacillota</taxon>
        <taxon>Bacilli</taxon>
        <taxon>Bacillales</taxon>
        <taxon>Bacillaceae</taxon>
        <taxon>Bacillus</taxon>
        <taxon>Bacillus cereus group</taxon>
    </lineage>
</organism>
<evidence type="ECO:0000313" key="3">
    <source>
        <dbReference type="Proteomes" id="UP000194143"/>
    </source>
</evidence>
<dbReference type="AlphaFoldDB" id="A0A1W6WMX3"/>
<dbReference type="GeneID" id="67466952"/>
<accession>A0A1W6WMX3</accession>
<feature type="signal peptide" evidence="1">
    <location>
        <begin position="1"/>
        <end position="25"/>
    </location>
</feature>
<keyword evidence="3" id="KW-1185">Reference proteome</keyword>
<evidence type="ECO:0000313" key="2">
    <source>
        <dbReference type="EMBL" id="ARP57924.1"/>
    </source>
</evidence>
<proteinExistence type="predicted"/>
<reference evidence="2 3" key="1">
    <citation type="submission" date="2017-04" db="EMBL/GenBank/DDBJ databases">
        <title>Complete Genome Sequence of Bacillus thuringiensis type Strain ATCC 10792.</title>
        <authorList>
            <person name="Oh D.-H."/>
            <person name="Park B.-J."/>
            <person name="Shuai W."/>
            <person name="Chelliah R."/>
        </authorList>
    </citation>
    <scope>NUCLEOTIDE SEQUENCE [LARGE SCALE GENOMIC DNA]</scope>
    <source>
        <strain evidence="2 3">ATCC 10792</strain>
    </source>
</reference>
<dbReference type="EMBL" id="CP021061">
    <property type="protein sequence ID" value="ARP57924.1"/>
    <property type="molecule type" value="Genomic_DNA"/>
</dbReference>
<protein>
    <submittedName>
        <fullName evidence="2">Uncharacterized protein</fullName>
    </submittedName>
</protein>
<sequence>MKKLFTVFFALVLAFTVIGTTPAMAAGDGNAQVYYNNEFNITNYVFSKKPLLNSPSDPNPVGYVAWQYVTVKQAWFLIDTSLGPKWVGYNEDNGVLLWSRFDAAHAKLFISEHRVGLHNEPSDPRVVGYVANQHVTVKQAWYLINTSLGQKWIGYNM</sequence>
<gene>
    <name evidence="2" type="ORF">CAB88_12965</name>
</gene>
<dbReference type="RefSeq" id="WP_000732892.1">
    <property type="nucleotide sequence ID" value="NZ_CP021061.1"/>
</dbReference>
<name>A0A1W6WMX3_BACTU</name>
<keyword evidence="1" id="KW-0732">Signal</keyword>
<evidence type="ECO:0000256" key="1">
    <source>
        <dbReference type="SAM" id="SignalP"/>
    </source>
</evidence>
<dbReference type="Proteomes" id="UP000194143">
    <property type="component" value="Chromosome"/>
</dbReference>
<feature type="chain" id="PRO_5043151580" evidence="1">
    <location>
        <begin position="26"/>
        <end position="157"/>
    </location>
</feature>